<dbReference type="PROSITE" id="PS51194">
    <property type="entry name" value="HELICASE_CTER"/>
    <property type="match status" value="1"/>
</dbReference>
<dbReference type="PANTHER" id="PTHR45629:SF7">
    <property type="entry name" value="DNA EXCISION REPAIR PROTEIN ERCC-6-RELATED"/>
    <property type="match status" value="1"/>
</dbReference>
<reference evidence="7" key="1">
    <citation type="journal article" date="2019" name="Int. J. Syst. Evol. Microbiol.">
        <title>The Global Catalogue of Microorganisms (GCM) 10K type strain sequencing project: providing services to taxonomists for standard genome sequencing and annotation.</title>
        <authorList>
            <consortium name="The Broad Institute Genomics Platform"/>
            <consortium name="The Broad Institute Genome Sequencing Center for Infectious Disease"/>
            <person name="Wu L."/>
            <person name="Ma J."/>
        </authorList>
    </citation>
    <scope>NUCLEOTIDE SEQUENCE [LARGE SCALE GENOMIC DNA]</scope>
    <source>
        <strain evidence="7">JCM 17024</strain>
    </source>
</reference>
<dbReference type="InterPro" id="IPR014001">
    <property type="entry name" value="Helicase_ATP-bd"/>
</dbReference>
<dbReference type="InterPro" id="IPR049730">
    <property type="entry name" value="SNF2/RAD54-like_C"/>
</dbReference>
<evidence type="ECO:0000313" key="6">
    <source>
        <dbReference type="EMBL" id="GAA3946539.1"/>
    </source>
</evidence>
<dbReference type="InterPro" id="IPR000330">
    <property type="entry name" value="SNF2_N"/>
</dbReference>
<feature type="domain" description="Helicase ATP-binding" evidence="4">
    <location>
        <begin position="631"/>
        <end position="793"/>
    </location>
</feature>
<dbReference type="SMART" id="SM00490">
    <property type="entry name" value="HELICc"/>
    <property type="match status" value="1"/>
</dbReference>
<feature type="domain" description="SWIM-type" evidence="3">
    <location>
        <begin position="56"/>
        <end position="91"/>
    </location>
</feature>
<dbReference type="PROSITE" id="PS51192">
    <property type="entry name" value="HELICASE_ATP_BIND_1"/>
    <property type="match status" value="1"/>
</dbReference>
<proteinExistence type="predicted"/>
<dbReference type="EMBL" id="BAABCP010000002">
    <property type="protein sequence ID" value="GAA3946539.1"/>
    <property type="molecule type" value="Genomic_DNA"/>
</dbReference>
<dbReference type="InterPro" id="IPR007527">
    <property type="entry name" value="Znf_SWIM"/>
</dbReference>
<evidence type="ECO:0000313" key="7">
    <source>
        <dbReference type="Proteomes" id="UP001501591"/>
    </source>
</evidence>
<keyword evidence="2" id="KW-0862">Zinc</keyword>
<keyword evidence="7" id="KW-1185">Reference proteome</keyword>
<dbReference type="PROSITE" id="PS50966">
    <property type="entry name" value="ZF_SWIM"/>
    <property type="match status" value="1"/>
</dbReference>
<keyword evidence="6" id="KW-0347">Helicase</keyword>
<feature type="domain" description="Helicase C-terminal" evidence="5">
    <location>
        <begin position="927"/>
        <end position="1074"/>
    </location>
</feature>
<dbReference type="CDD" id="cd18793">
    <property type="entry name" value="SF2_C_SNF"/>
    <property type="match status" value="1"/>
</dbReference>
<dbReference type="Gene3D" id="3.40.50.300">
    <property type="entry name" value="P-loop containing nucleotide triphosphate hydrolases"/>
    <property type="match status" value="1"/>
</dbReference>
<dbReference type="Proteomes" id="UP001501591">
    <property type="component" value="Unassembled WGS sequence"/>
</dbReference>
<dbReference type="InterPro" id="IPR050496">
    <property type="entry name" value="SNF2_RAD54_helicase_repair"/>
</dbReference>
<gene>
    <name evidence="6" type="ORF">GCM10022383_25390</name>
</gene>
<protein>
    <submittedName>
        <fullName evidence="6">DEAD/DEAH box helicase</fullName>
    </submittedName>
</protein>
<comment type="caution">
    <text evidence="6">The sequence shown here is derived from an EMBL/GenBank/DDBJ whole genome shotgun (WGS) entry which is preliminary data.</text>
</comment>
<keyword evidence="1" id="KW-0378">Hydrolase</keyword>
<name>A0ABP7NHS9_9MICO</name>
<dbReference type="Gene3D" id="3.40.50.10810">
    <property type="entry name" value="Tandem AAA-ATPase domain"/>
    <property type="match status" value="1"/>
</dbReference>
<accession>A0ABP7NHS9</accession>
<dbReference type="CDD" id="cd18012">
    <property type="entry name" value="DEXQc_arch_SWI2_SNF2"/>
    <property type="match status" value="1"/>
</dbReference>
<dbReference type="InterPro" id="IPR038718">
    <property type="entry name" value="SNF2-like_sf"/>
</dbReference>
<dbReference type="SMART" id="SM00487">
    <property type="entry name" value="DEXDc"/>
    <property type="match status" value="1"/>
</dbReference>
<dbReference type="InterPro" id="IPR027417">
    <property type="entry name" value="P-loop_NTPase"/>
</dbReference>
<sequence length="1089" mass="120737">MSIPRPSAQQLRRLAGDGGYQRGLDYARRGRVKHVSWDAVSETLTAEVYGGASTPYLCRAQFRGGQILSTSCTCPVPGACKHLVAAMLVAPAREAEEQAVTQTRRDTQRAAWRSLVPVTRPADALVPLALGVELRVRPPRTRDRWGAAPARTATPRALVRDHGEVQLAVRPLLRSTSTGKWIHGDVTWDALRRPGTRFDPAQARWFVDFLAIARDSLLSGTATEWIPLDRVESPLIWQHLHSLGSIGVPLVAVQKHTTVRLADTVTAGIRIADDEHGGLRVGADIRFDGEQAPTASVRPVGMSGVYRWEVVGAAIEVTLAPVALSAPVRAAITAAEDIEVSAEDRDLFLTEAYPSIARQAPVTAADGLELPDPVRPEPVLRVHFGADDRLEHRFEWEYRGQGAVPLTVGEPVPADHAFRDAEAELQALHELERIWASATDQPFEARGVHLGVATAEWATTVLQAFEAGDVRVVVTGGRKEYRELAGAPEITVSTVDSPDPDWFDLGVIVKIDGVSIPFTPLFTALSMRRTKLLLVDGSWFSLAHPALQRLRELIDEAAHLAEWETGPRISRYQTALWADFEDLADQSESAVAWRALVEGLRDVEHVPSTDIPSGLQARLRPYQKQGFDWLAFLWSHGLGGILADDMGLGKTLQLLSLIVHAREQGERRPVLVIAPTSVLGTWRSEAARFAPRLRVTLIQGTAARRDERIADAARDADVIVTSYTLLRLDDDEYADVEWAAVVLDEAQFVKNPSTKAHRAIAGLRARVKIAVTGTPLENSLTDLWALFSLTAPGLFPSARRFREEYVQPIEKGRVPETEEGGDYRRRRLERLRHRIRPLMLRRTKELVAADLPDKQVQEVFVDLLPAHRARYDAVLQRERQKLLGLLADLDRNRFIVFRSLTMLRMLALAPGLIDEADTAIPSGKLDVLVDRVRELQEEGHRALVFSQFTSFLDLAARRLTDAGIDHARLDGATRRRGDVVDEFRAGAQPVFLISLKAGGFGLTLTEADYVFLLDPWWNPAAEAQAIDRTHRIGQDRRVFVYRLIAADTIEEKVLALQQRKARLFTAVMDDEALFSQALTADDIRGLLES</sequence>
<keyword evidence="2" id="KW-0863">Zinc-finger</keyword>
<evidence type="ECO:0000259" key="3">
    <source>
        <dbReference type="PROSITE" id="PS50966"/>
    </source>
</evidence>
<dbReference type="RefSeq" id="WP_344820073.1">
    <property type="nucleotide sequence ID" value="NZ_BAABCP010000002.1"/>
</dbReference>
<dbReference type="Pfam" id="PF00271">
    <property type="entry name" value="Helicase_C"/>
    <property type="match status" value="1"/>
</dbReference>
<keyword evidence="6" id="KW-0067">ATP-binding</keyword>
<keyword evidence="2" id="KW-0479">Metal-binding</keyword>
<evidence type="ECO:0000259" key="5">
    <source>
        <dbReference type="PROSITE" id="PS51194"/>
    </source>
</evidence>
<dbReference type="InterPro" id="IPR001650">
    <property type="entry name" value="Helicase_C-like"/>
</dbReference>
<organism evidence="6 7">
    <name type="scientific">Microbacterium soli</name>
    <dbReference type="NCBI Taxonomy" id="446075"/>
    <lineage>
        <taxon>Bacteria</taxon>
        <taxon>Bacillati</taxon>
        <taxon>Actinomycetota</taxon>
        <taxon>Actinomycetes</taxon>
        <taxon>Micrococcales</taxon>
        <taxon>Microbacteriaceae</taxon>
        <taxon>Microbacterium</taxon>
    </lineage>
</organism>
<evidence type="ECO:0000259" key="4">
    <source>
        <dbReference type="PROSITE" id="PS51192"/>
    </source>
</evidence>
<evidence type="ECO:0000256" key="1">
    <source>
        <dbReference type="ARBA" id="ARBA00022801"/>
    </source>
</evidence>
<dbReference type="SUPFAM" id="SSF52540">
    <property type="entry name" value="P-loop containing nucleoside triphosphate hydrolases"/>
    <property type="match status" value="2"/>
</dbReference>
<dbReference type="PANTHER" id="PTHR45629">
    <property type="entry name" value="SNF2/RAD54 FAMILY MEMBER"/>
    <property type="match status" value="1"/>
</dbReference>
<dbReference type="Pfam" id="PF00176">
    <property type="entry name" value="SNF2-rel_dom"/>
    <property type="match status" value="1"/>
</dbReference>
<dbReference type="GO" id="GO:0004386">
    <property type="term" value="F:helicase activity"/>
    <property type="evidence" value="ECO:0007669"/>
    <property type="project" value="UniProtKB-KW"/>
</dbReference>
<keyword evidence="6" id="KW-0547">Nucleotide-binding</keyword>
<evidence type="ECO:0000256" key="2">
    <source>
        <dbReference type="PROSITE-ProRule" id="PRU00325"/>
    </source>
</evidence>